<dbReference type="AlphaFoldDB" id="A0AAJ4W456"/>
<reference evidence="2 3" key="1">
    <citation type="submission" date="2016-10" db="EMBL/GenBank/DDBJ databases">
        <authorList>
            <person name="Varghese N."/>
            <person name="Submissions S."/>
        </authorList>
    </citation>
    <scope>NUCLEOTIDE SEQUENCE [LARGE SCALE GENOMIC DNA]</scope>
    <source>
        <strain evidence="3">DSM 19823 / KCTC 23066 / CCTCC M 208030 / D25</strain>
    </source>
</reference>
<organism evidence="2 3">
    <name type="scientific">Myroides profundi</name>
    <dbReference type="NCBI Taxonomy" id="480520"/>
    <lineage>
        <taxon>Bacteria</taxon>
        <taxon>Pseudomonadati</taxon>
        <taxon>Bacteroidota</taxon>
        <taxon>Flavobacteriia</taxon>
        <taxon>Flavobacteriales</taxon>
        <taxon>Flavobacteriaceae</taxon>
        <taxon>Myroides</taxon>
    </lineage>
</organism>
<accession>A0AAJ4W456</accession>
<proteinExistence type="predicted"/>
<evidence type="ECO:0000313" key="2">
    <source>
        <dbReference type="EMBL" id="SEQ93982.1"/>
    </source>
</evidence>
<keyword evidence="3" id="KW-1185">Reference proteome</keyword>
<dbReference type="InterPro" id="IPR000644">
    <property type="entry name" value="CBS_dom"/>
</dbReference>
<dbReference type="Proteomes" id="UP000183496">
    <property type="component" value="Unassembled WGS sequence"/>
</dbReference>
<dbReference type="KEGG" id="mpw:MPR_1338"/>
<dbReference type="RefSeq" id="WP_041890538.1">
    <property type="nucleotide sequence ID" value="NZ_CP010817.1"/>
</dbReference>
<feature type="domain" description="CBS" evidence="1">
    <location>
        <begin position="109"/>
        <end position="151"/>
    </location>
</feature>
<evidence type="ECO:0000313" key="3">
    <source>
        <dbReference type="Proteomes" id="UP000183496"/>
    </source>
</evidence>
<dbReference type="InterPro" id="IPR046342">
    <property type="entry name" value="CBS_dom_sf"/>
</dbReference>
<comment type="caution">
    <text evidence="2">The sequence shown here is derived from an EMBL/GenBank/DDBJ whole genome shotgun (WGS) entry which is preliminary data.</text>
</comment>
<sequence>MMTNAEKFIDIYNQLDAFLTSKRNDGDKYVDYSKKVRESNDPLIKKNLDKLLSYGKLRNAISHTPRGKNEQIIAQPNDEAIIDFELLYHKILNPQKVIPNFQFKVEGTTEEETIDRILKVMKDRSFSQFPVFDKDGYVIELINTNTISRWLADNIINGEIVIESPKAKDLLGSIEFEKNYKFISRNCDIYTAYQYFIDQIEKTKRNLDVLFITENGEEKEKPLGLITIEDIANIVSTR</sequence>
<dbReference type="Pfam" id="PF00571">
    <property type="entry name" value="CBS"/>
    <property type="match status" value="1"/>
</dbReference>
<evidence type="ECO:0000259" key="1">
    <source>
        <dbReference type="Pfam" id="PF00571"/>
    </source>
</evidence>
<dbReference type="Gene3D" id="3.10.580.10">
    <property type="entry name" value="CBS-domain"/>
    <property type="match status" value="1"/>
</dbReference>
<dbReference type="EMBL" id="FOFY01000007">
    <property type="protein sequence ID" value="SEQ93982.1"/>
    <property type="molecule type" value="Genomic_DNA"/>
</dbReference>
<protein>
    <recommendedName>
        <fullName evidence="1">CBS domain-containing protein</fullName>
    </recommendedName>
</protein>
<name>A0AAJ4W456_MYRPR</name>
<gene>
    <name evidence="2" type="ORF">SAMN04488089_107170</name>
</gene>
<dbReference type="SUPFAM" id="SSF54631">
    <property type="entry name" value="CBS-domain pair"/>
    <property type="match status" value="1"/>
</dbReference>